<dbReference type="EMBL" id="JAURUR010000012">
    <property type="protein sequence ID" value="MDP9765552.1"/>
    <property type="molecule type" value="Genomic_DNA"/>
</dbReference>
<keyword evidence="3" id="KW-1185">Reference proteome</keyword>
<dbReference type="InterPro" id="IPR027783">
    <property type="entry name" value="Bacterial_PH-related"/>
</dbReference>
<dbReference type="RefSeq" id="WP_307467737.1">
    <property type="nucleotide sequence ID" value="NZ_JAURUR010000012.1"/>
</dbReference>
<accession>A0ABT9MG36</accession>
<comment type="caution">
    <text evidence="2">The sequence shown here is derived from an EMBL/GenBank/DDBJ whole genome shotgun (WGS) entry which is preliminary data.</text>
</comment>
<dbReference type="Pfam" id="PF10882">
    <property type="entry name" value="bPH_5"/>
    <property type="match status" value="1"/>
</dbReference>
<sequence length="122" mass="12945">MNAVVVIVLVGLPFLLVLAARRGGVRYEWGADALVVRAGVQRRVFPYASTRARLTTVPLGARLAGTAVAGSVTGRFAFGRGAVHALATTTRPDQALLLGSAERTYYVTPDRAAEFVSRFQAA</sequence>
<organism evidence="2 3">
    <name type="scientific">Deinococcus enclensis</name>
    <dbReference type="NCBI Taxonomy" id="1049582"/>
    <lineage>
        <taxon>Bacteria</taxon>
        <taxon>Thermotogati</taxon>
        <taxon>Deinococcota</taxon>
        <taxon>Deinococci</taxon>
        <taxon>Deinococcales</taxon>
        <taxon>Deinococcaceae</taxon>
        <taxon>Deinococcus</taxon>
    </lineage>
</organism>
<reference evidence="2 3" key="1">
    <citation type="submission" date="2023-07" db="EMBL/GenBank/DDBJ databases">
        <title>Genomic Encyclopedia of Type Strains, Phase IV (KMG-IV): sequencing the most valuable type-strain genomes for metagenomic binning, comparative biology and taxonomic classification.</title>
        <authorList>
            <person name="Goeker M."/>
        </authorList>
    </citation>
    <scope>NUCLEOTIDE SEQUENCE [LARGE SCALE GENOMIC DNA]</scope>
    <source>
        <strain evidence="2 3">NIO-1023</strain>
    </source>
</reference>
<name>A0ABT9MG36_9DEIO</name>
<evidence type="ECO:0000259" key="1">
    <source>
        <dbReference type="Pfam" id="PF10882"/>
    </source>
</evidence>
<proteinExistence type="predicted"/>
<evidence type="ECO:0000313" key="2">
    <source>
        <dbReference type="EMBL" id="MDP9765552.1"/>
    </source>
</evidence>
<feature type="domain" description="Bacterial Pleckstrin homology" evidence="1">
    <location>
        <begin position="26"/>
        <end position="118"/>
    </location>
</feature>
<evidence type="ECO:0000313" key="3">
    <source>
        <dbReference type="Proteomes" id="UP001232163"/>
    </source>
</evidence>
<dbReference type="Proteomes" id="UP001232163">
    <property type="component" value="Unassembled WGS sequence"/>
</dbReference>
<protein>
    <recommendedName>
        <fullName evidence="1">Bacterial Pleckstrin homology domain-containing protein</fullName>
    </recommendedName>
</protein>
<gene>
    <name evidence="2" type="ORF">QO006_003003</name>
</gene>